<dbReference type="Proteomes" id="UP000190162">
    <property type="component" value="Unassembled WGS sequence"/>
</dbReference>
<evidence type="ECO:0000313" key="2">
    <source>
        <dbReference type="Proteomes" id="UP000190162"/>
    </source>
</evidence>
<dbReference type="OrthoDB" id="9792152at2"/>
<gene>
    <name evidence="1" type="ORF">SAMN02745132_04698</name>
</gene>
<name>A0A1T4W2W0_9GAMM</name>
<accession>A0A1T4W2W0</accession>
<organism evidence="1 2">
    <name type="scientific">Enterovibrio nigricans DSM 22720</name>
    <dbReference type="NCBI Taxonomy" id="1121868"/>
    <lineage>
        <taxon>Bacteria</taxon>
        <taxon>Pseudomonadati</taxon>
        <taxon>Pseudomonadota</taxon>
        <taxon>Gammaproteobacteria</taxon>
        <taxon>Vibrionales</taxon>
        <taxon>Vibrionaceae</taxon>
        <taxon>Enterovibrio</taxon>
    </lineage>
</organism>
<evidence type="ECO:0008006" key="3">
    <source>
        <dbReference type="Google" id="ProtNLM"/>
    </source>
</evidence>
<keyword evidence="2" id="KW-1185">Reference proteome</keyword>
<proteinExistence type="predicted"/>
<evidence type="ECO:0000313" key="1">
    <source>
        <dbReference type="EMBL" id="SKA71600.1"/>
    </source>
</evidence>
<dbReference type="EMBL" id="FUXU01000147">
    <property type="protein sequence ID" value="SKA71600.1"/>
    <property type="molecule type" value="Genomic_DNA"/>
</dbReference>
<protein>
    <recommendedName>
        <fullName evidence="3">A nuclease family of the HNH/ENDO VII superfamily with conserved AHH</fullName>
    </recommendedName>
</protein>
<reference evidence="2" key="1">
    <citation type="submission" date="2017-02" db="EMBL/GenBank/DDBJ databases">
        <authorList>
            <person name="Varghese N."/>
            <person name="Submissions S."/>
        </authorList>
    </citation>
    <scope>NUCLEOTIDE SEQUENCE [LARGE SCALE GENOMIC DNA]</scope>
    <source>
        <strain evidence="2">DSM 22720</strain>
    </source>
</reference>
<sequence length="250" mass="28523">MVEAKNSLSRYIPGEDRLKRNHVLNEECDCPLTSHHLISFSEFETLTSERIKQIDSMGYNWNCLDNLVILPSSDTIIARKVGCKYRLPWHSSGHTGNKTIQNVQIENEDVLYSNVTVESMQNGGDPQKRTSMLNSDKNKIKAYPTKAYHKFVRQELIETLEKLHCDMKPPAYRKELNDLSQKICDMISEFTILLHNTGDDFSPSGSGCRSAGCEGRNHNNQGWPDISNIWDRMFYKTSGVCNYLKVAGKL</sequence>
<dbReference type="RefSeq" id="WP_078754688.1">
    <property type="nucleotide sequence ID" value="NZ_FUXU01000147.1"/>
</dbReference>
<dbReference type="AlphaFoldDB" id="A0A1T4W2W0"/>